<accession>A0A3E0VV51</accession>
<dbReference type="Proteomes" id="UP000256709">
    <property type="component" value="Unassembled WGS sequence"/>
</dbReference>
<dbReference type="EMBL" id="NBXA01000017">
    <property type="protein sequence ID" value="RFA13706.1"/>
    <property type="molecule type" value="Genomic_DNA"/>
</dbReference>
<evidence type="ECO:0000313" key="2">
    <source>
        <dbReference type="Proteomes" id="UP000256709"/>
    </source>
</evidence>
<protein>
    <submittedName>
        <fullName evidence="1">Uncharacterized protein</fullName>
    </submittedName>
</protein>
<gene>
    <name evidence="1" type="ORF">B7R21_07685</name>
</gene>
<proteinExistence type="predicted"/>
<name>A0A3E0VV51_9MICO</name>
<evidence type="ECO:0000313" key="1">
    <source>
        <dbReference type="EMBL" id="RFA13706.1"/>
    </source>
</evidence>
<comment type="caution">
    <text evidence="1">The sequence shown here is derived from an EMBL/GenBank/DDBJ whole genome shotgun (WGS) entry which is preliminary data.</text>
</comment>
<sequence>MNASVQVVTVATDRGHRDATLPPLDAANAFTYQPLAFAPGTTRTITLTVLVVDPPAHPDPAEGPVSATMSEVEVWTSSGGQLPFLSGW</sequence>
<reference evidence="1 2" key="1">
    <citation type="submission" date="2017-04" db="EMBL/GenBank/DDBJ databases">
        <title>Comparative genome analysis of Subtercola boreus.</title>
        <authorList>
            <person name="Cho Y.-J."/>
            <person name="Cho A."/>
            <person name="Kim O.-S."/>
            <person name="Lee J.-I."/>
        </authorList>
    </citation>
    <scope>NUCLEOTIDE SEQUENCE [LARGE SCALE GENOMIC DNA]</scope>
    <source>
        <strain evidence="1 2">P27444</strain>
    </source>
</reference>
<dbReference type="AlphaFoldDB" id="A0A3E0VV51"/>
<organism evidence="1 2">
    <name type="scientific">Subtercola boreus</name>
    <dbReference type="NCBI Taxonomy" id="120213"/>
    <lineage>
        <taxon>Bacteria</taxon>
        <taxon>Bacillati</taxon>
        <taxon>Actinomycetota</taxon>
        <taxon>Actinomycetes</taxon>
        <taxon>Micrococcales</taxon>
        <taxon>Microbacteriaceae</taxon>
        <taxon>Subtercola</taxon>
    </lineage>
</organism>